<evidence type="ECO:0000256" key="1">
    <source>
        <dbReference type="ARBA" id="ARBA00009776"/>
    </source>
</evidence>
<dbReference type="GO" id="GO:0005524">
    <property type="term" value="F:ATP binding"/>
    <property type="evidence" value="ECO:0007669"/>
    <property type="project" value="UniProtKB-UniRule"/>
</dbReference>
<evidence type="ECO:0000313" key="15">
    <source>
        <dbReference type="Proteomes" id="UP000326287"/>
    </source>
</evidence>
<dbReference type="InterPro" id="IPR027417">
    <property type="entry name" value="P-loop_NTPase"/>
</dbReference>
<evidence type="ECO:0000256" key="5">
    <source>
        <dbReference type="ARBA" id="ARBA00022727"/>
    </source>
</evidence>
<evidence type="ECO:0000256" key="9">
    <source>
        <dbReference type="ARBA" id="ARBA00029962"/>
    </source>
</evidence>
<evidence type="ECO:0000256" key="4">
    <source>
        <dbReference type="ARBA" id="ARBA00022679"/>
    </source>
</evidence>
<dbReference type="NCBIfam" id="TIGR00041">
    <property type="entry name" value="DTMP_kinase"/>
    <property type="match status" value="1"/>
</dbReference>
<protein>
    <recommendedName>
        <fullName evidence="3 12">Thymidylate kinase</fullName>
        <ecNumber evidence="2 12">2.7.4.9</ecNumber>
    </recommendedName>
    <alternativeName>
        <fullName evidence="9 12">dTMP kinase</fullName>
    </alternativeName>
</protein>
<keyword evidence="6 12" id="KW-0547">Nucleotide-binding</keyword>
<dbReference type="EMBL" id="CP036422">
    <property type="protein sequence ID" value="QFU75878.1"/>
    <property type="molecule type" value="Genomic_DNA"/>
</dbReference>
<dbReference type="GO" id="GO:0004798">
    <property type="term" value="F:dTMP kinase activity"/>
    <property type="evidence" value="ECO:0007669"/>
    <property type="project" value="UniProtKB-UniRule"/>
</dbReference>
<gene>
    <name evidence="12" type="primary">tmk</name>
    <name evidence="14" type="ORF">EY643_09510</name>
</gene>
<keyword evidence="5 12" id="KW-0545">Nucleotide biosynthesis</keyword>
<comment type="catalytic activity">
    <reaction evidence="10 12">
        <text>dTMP + ATP = dTDP + ADP</text>
        <dbReference type="Rhea" id="RHEA:13517"/>
        <dbReference type="ChEBI" id="CHEBI:30616"/>
        <dbReference type="ChEBI" id="CHEBI:58369"/>
        <dbReference type="ChEBI" id="CHEBI:63528"/>
        <dbReference type="ChEBI" id="CHEBI:456216"/>
        <dbReference type="EC" id="2.7.4.9"/>
    </reaction>
</comment>
<dbReference type="GO" id="GO:0006233">
    <property type="term" value="P:dTDP biosynthetic process"/>
    <property type="evidence" value="ECO:0007669"/>
    <property type="project" value="InterPro"/>
</dbReference>
<feature type="binding site" evidence="12">
    <location>
        <begin position="12"/>
        <end position="19"/>
    </location>
    <ligand>
        <name>ATP</name>
        <dbReference type="ChEBI" id="CHEBI:30616"/>
    </ligand>
</feature>
<comment type="similarity">
    <text evidence="1 12">Belongs to the thymidylate kinase family.</text>
</comment>
<reference evidence="14 15" key="1">
    <citation type="submission" date="2019-02" db="EMBL/GenBank/DDBJ databases">
        <authorList>
            <person name="Li S.-H."/>
        </authorList>
    </citation>
    <scope>NUCLEOTIDE SEQUENCE [LARGE SCALE GENOMIC DNA]</scope>
    <source>
        <strain evidence="14 15">IMCC14385</strain>
    </source>
</reference>
<dbReference type="HAMAP" id="MF_00165">
    <property type="entry name" value="Thymidylate_kinase"/>
    <property type="match status" value="1"/>
</dbReference>
<dbReference type="FunFam" id="3.40.50.300:FF:000225">
    <property type="entry name" value="Thymidylate kinase"/>
    <property type="match status" value="1"/>
</dbReference>
<evidence type="ECO:0000256" key="3">
    <source>
        <dbReference type="ARBA" id="ARBA00017144"/>
    </source>
</evidence>
<evidence type="ECO:0000256" key="12">
    <source>
        <dbReference type="HAMAP-Rule" id="MF_00165"/>
    </source>
</evidence>
<evidence type="ECO:0000256" key="10">
    <source>
        <dbReference type="ARBA" id="ARBA00048743"/>
    </source>
</evidence>
<evidence type="ECO:0000256" key="11">
    <source>
        <dbReference type="ARBA" id="ARBA00057735"/>
    </source>
</evidence>
<proteinExistence type="inferred from homology"/>
<dbReference type="AlphaFoldDB" id="A0A5P9NLT2"/>
<dbReference type="EC" id="2.7.4.9" evidence="2 12"/>
<comment type="function">
    <text evidence="11 12">Phosphorylation of dTMP to form dTDP in both de novo and salvage pathways of dTTP synthesis.</text>
</comment>
<keyword evidence="4 12" id="KW-0808">Transferase</keyword>
<evidence type="ECO:0000259" key="13">
    <source>
        <dbReference type="Pfam" id="PF02223"/>
    </source>
</evidence>
<dbReference type="PANTHER" id="PTHR10344:SF4">
    <property type="entry name" value="UMP-CMP KINASE 2, MITOCHONDRIAL"/>
    <property type="match status" value="1"/>
</dbReference>
<dbReference type="GO" id="GO:0006227">
    <property type="term" value="P:dUDP biosynthetic process"/>
    <property type="evidence" value="ECO:0007669"/>
    <property type="project" value="TreeGrafter"/>
</dbReference>
<dbReference type="GO" id="GO:0005829">
    <property type="term" value="C:cytosol"/>
    <property type="evidence" value="ECO:0007669"/>
    <property type="project" value="TreeGrafter"/>
</dbReference>
<feature type="domain" description="Thymidylate kinase-like" evidence="13">
    <location>
        <begin position="10"/>
        <end position="198"/>
    </location>
</feature>
<dbReference type="Gene3D" id="3.40.50.300">
    <property type="entry name" value="P-loop containing nucleotide triphosphate hydrolases"/>
    <property type="match status" value="1"/>
</dbReference>
<dbReference type="InterPro" id="IPR018094">
    <property type="entry name" value="Thymidylate_kinase"/>
</dbReference>
<dbReference type="PANTHER" id="PTHR10344">
    <property type="entry name" value="THYMIDYLATE KINASE"/>
    <property type="match status" value="1"/>
</dbReference>
<evidence type="ECO:0000256" key="6">
    <source>
        <dbReference type="ARBA" id="ARBA00022741"/>
    </source>
</evidence>
<dbReference type="Proteomes" id="UP000326287">
    <property type="component" value="Chromosome"/>
</dbReference>
<dbReference type="KEGG" id="halc:EY643_09510"/>
<dbReference type="Pfam" id="PF02223">
    <property type="entry name" value="Thymidylate_kin"/>
    <property type="match status" value="1"/>
</dbReference>
<keyword evidence="7 12" id="KW-0418">Kinase</keyword>
<evidence type="ECO:0000256" key="2">
    <source>
        <dbReference type="ARBA" id="ARBA00012980"/>
    </source>
</evidence>
<dbReference type="SUPFAM" id="SSF52540">
    <property type="entry name" value="P-loop containing nucleoside triphosphate hydrolases"/>
    <property type="match status" value="1"/>
</dbReference>
<dbReference type="RefSeq" id="WP_152661984.1">
    <property type="nucleotide sequence ID" value="NZ_CP036422.1"/>
</dbReference>
<sequence length="215" mass="24070">MEPRGLFITVEGGEGVGKTTNMQFLEDHLREAGVDMVVTREPGGTTLGEDVRELLLKPREEAMAADAELLLVFAARAQHLAQLVEPALARGQWVLCDRFTDATYAYQGGGRQLPMSTIRELEQLVQGDLRPDYTLLLDCPVDVGMSRASARGELDRFEQEQAEFFQRVRDTYLQLARESSGRYHVVDASRSLEDVESQLETVCTELLACWGVRHP</sequence>
<keyword evidence="15" id="KW-1185">Reference proteome</keyword>
<evidence type="ECO:0000313" key="14">
    <source>
        <dbReference type="EMBL" id="QFU75878.1"/>
    </source>
</evidence>
<accession>A0A5P9NLT2</accession>
<keyword evidence="8 12" id="KW-0067">ATP-binding</keyword>
<dbReference type="OrthoDB" id="9774907at2"/>
<organism evidence="14 15">
    <name type="scientific">Halioglobus maricola</name>
    <dbReference type="NCBI Taxonomy" id="2601894"/>
    <lineage>
        <taxon>Bacteria</taxon>
        <taxon>Pseudomonadati</taxon>
        <taxon>Pseudomonadota</taxon>
        <taxon>Gammaproteobacteria</taxon>
        <taxon>Cellvibrionales</taxon>
        <taxon>Halieaceae</taxon>
        <taxon>Halioglobus</taxon>
    </lineage>
</organism>
<evidence type="ECO:0000256" key="8">
    <source>
        <dbReference type="ARBA" id="ARBA00022840"/>
    </source>
</evidence>
<dbReference type="GO" id="GO:0006235">
    <property type="term" value="P:dTTP biosynthetic process"/>
    <property type="evidence" value="ECO:0007669"/>
    <property type="project" value="UniProtKB-UniRule"/>
</dbReference>
<dbReference type="InterPro" id="IPR039430">
    <property type="entry name" value="Thymidylate_kin-like_dom"/>
</dbReference>
<name>A0A5P9NLT2_9GAMM</name>
<evidence type="ECO:0000256" key="7">
    <source>
        <dbReference type="ARBA" id="ARBA00022777"/>
    </source>
</evidence>
<dbReference type="CDD" id="cd01672">
    <property type="entry name" value="TMPK"/>
    <property type="match status" value="1"/>
</dbReference>